<comment type="caution">
    <text evidence="3">The sequence shown here is derived from an EMBL/GenBank/DDBJ whole genome shotgun (WGS) entry which is preliminary data.</text>
</comment>
<keyword evidence="1" id="KW-0732">Signal</keyword>
<name>A0ABR1UDQ4_9PEZI</name>
<dbReference type="InterPro" id="IPR002889">
    <property type="entry name" value="WSC_carb-bd"/>
</dbReference>
<organism evidence="3 4">
    <name type="scientific">Apiospora saccharicola</name>
    <dbReference type="NCBI Taxonomy" id="335842"/>
    <lineage>
        <taxon>Eukaryota</taxon>
        <taxon>Fungi</taxon>
        <taxon>Dikarya</taxon>
        <taxon>Ascomycota</taxon>
        <taxon>Pezizomycotina</taxon>
        <taxon>Sordariomycetes</taxon>
        <taxon>Xylariomycetidae</taxon>
        <taxon>Amphisphaeriales</taxon>
        <taxon>Apiosporaceae</taxon>
        <taxon>Apiospora</taxon>
    </lineage>
</organism>
<evidence type="ECO:0000256" key="1">
    <source>
        <dbReference type="SAM" id="SignalP"/>
    </source>
</evidence>
<proteinExistence type="predicted"/>
<accession>A0ABR1UDQ4</accession>
<gene>
    <name evidence="3" type="ORF">PG996_010969</name>
</gene>
<sequence>MYKNQAVFTLAVIGAATLAHAETPVGCFPSVEGFVDLGPSTFQSVGRCHSQCETAGFPVFGLNNGTGCVCGQMADIPAGEAKVDDALCDSPCPGFAPQKWTPRLQHDAVPEPEGVPTHVCSAWPKMKQ</sequence>
<protein>
    <recommendedName>
        <fullName evidence="2">WSC domain-containing protein</fullName>
    </recommendedName>
</protein>
<keyword evidence="4" id="KW-1185">Reference proteome</keyword>
<dbReference type="EMBL" id="JAQQWM010000007">
    <property type="protein sequence ID" value="KAK8057032.1"/>
    <property type="molecule type" value="Genomic_DNA"/>
</dbReference>
<evidence type="ECO:0000313" key="4">
    <source>
        <dbReference type="Proteomes" id="UP001446871"/>
    </source>
</evidence>
<dbReference type="Pfam" id="PF01822">
    <property type="entry name" value="WSC"/>
    <property type="match status" value="1"/>
</dbReference>
<feature type="domain" description="WSC" evidence="2">
    <location>
        <begin position="21"/>
        <end position="128"/>
    </location>
</feature>
<dbReference type="Proteomes" id="UP001446871">
    <property type="component" value="Unassembled WGS sequence"/>
</dbReference>
<dbReference type="PROSITE" id="PS51212">
    <property type="entry name" value="WSC"/>
    <property type="match status" value="1"/>
</dbReference>
<dbReference type="SMART" id="SM00321">
    <property type="entry name" value="WSC"/>
    <property type="match status" value="1"/>
</dbReference>
<evidence type="ECO:0000259" key="2">
    <source>
        <dbReference type="PROSITE" id="PS51212"/>
    </source>
</evidence>
<feature type="chain" id="PRO_5047483730" description="WSC domain-containing protein" evidence="1">
    <location>
        <begin position="22"/>
        <end position="128"/>
    </location>
</feature>
<feature type="signal peptide" evidence="1">
    <location>
        <begin position="1"/>
        <end position="21"/>
    </location>
</feature>
<reference evidence="3 4" key="1">
    <citation type="submission" date="2023-01" db="EMBL/GenBank/DDBJ databases">
        <title>Analysis of 21 Apiospora genomes using comparative genomics revels a genus with tremendous synthesis potential of carbohydrate active enzymes and secondary metabolites.</title>
        <authorList>
            <person name="Sorensen T."/>
        </authorList>
    </citation>
    <scope>NUCLEOTIDE SEQUENCE [LARGE SCALE GENOMIC DNA]</scope>
    <source>
        <strain evidence="3 4">CBS 83171</strain>
    </source>
</reference>
<evidence type="ECO:0000313" key="3">
    <source>
        <dbReference type="EMBL" id="KAK8057032.1"/>
    </source>
</evidence>